<comment type="similarity">
    <text evidence="7">Belongs to the drug/metabolite transporter (DMT) superfamily. Small multidrug resistance (SMR) (TC 2.A.7.1) family.</text>
</comment>
<evidence type="ECO:0000256" key="6">
    <source>
        <dbReference type="ARBA" id="ARBA00023136"/>
    </source>
</evidence>
<keyword evidence="2" id="KW-0813">Transport</keyword>
<feature type="transmembrane region" description="Helical" evidence="8">
    <location>
        <begin position="30"/>
        <end position="46"/>
    </location>
</feature>
<accession>A0ABU4DMS1</accession>
<comment type="subcellular location">
    <subcellularLocation>
        <location evidence="1 7">Cell membrane</location>
        <topology evidence="1 7">Multi-pass membrane protein</topology>
    </subcellularLocation>
</comment>
<feature type="transmembrane region" description="Helical" evidence="8">
    <location>
        <begin position="83"/>
        <end position="102"/>
    </location>
</feature>
<protein>
    <submittedName>
        <fullName evidence="9">Multidrug efflux SMR transporter</fullName>
    </submittedName>
</protein>
<dbReference type="PANTHER" id="PTHR30561:SF0">
    <property type="entry name" value="GUANIDINIUM EXPORTER"/>
    <property type="match status" value="1"/>
</dbReference>
<name>A0ABU4DMS1_9DEIO</name>
<dbReference type="InterPro" id="IPR045324">
    <property type="entry name" value="Small_multidrug_res"/>
</dbReference>
<proteinExistence type="inferred from homology"/>
<keyword evidence="3" id="KW-1003">Cell membrane</keyword>
<feature type="transmembrane region" description="Helical" evidence="8">
    <location>
        <begin position="58"/>
        <end position="77"/>
    </location>
</feature>
<gene>
    <name evidence="9" type="ORF">ORD21_03880</name>
</gene>
<dbReference type="Pfam" id="PF00893">
    <property type="entry name" value="Multi_Drug_Res"/>
    <property type="match status" value="1"/>
</dbReference>
<keyword evidence="4 7" id="KW-0812">Transmembrane</keyword>
<evidence type="ECO:0000256" key="3">
    <source>
        <dbReference type="ARBA" id="ARBA00022475"/>
    </source>
</evidence>
<dbReference type="InterPro" id="IPR000390">
    <property type="entry name" value="Small_drug/metabolite_transptr"/>
</dbReference>
<evidence type="ECO:0000256" key="5">
    <source>
        <dbReference type="ARBA" id="ARBA00022989"/>
    </source>
</evidence>
<reference evidence="9 10" key="1">
    <citation type="submission" date="2022-11" db="EMBL/GenBank/DDBJ databases">
        <title>Deinococcus ZS9-10, Low Temperature and Draught-tolerating, UV-resistant Bacteria from Continental Antarctica.</title>
        <authorList>
            <person name="Cheng L."/>
        </authorList>
    </citation>
    <scope>NUCLEOTIDE SEQUENCE [LARGE SCALE GENOMIC DNA]</scope>
    <source>
        <strain evidence="9 10">ZS9-10</strain>
    </source>
</reference>
<evidence type="ECO:0000256" key="7">
    <source>
        <dbReference type="RuleBase" id="RU003942"/>
    </source>
</evidence>
<comment type="caution">
    <text evidence="9">The sequence shown here is derived from an EMBL/GenBank/DDBJ whole genome shotgun (WGS) entry which is preliminary data.</text>
</comment>
<sequence>MTGWHWLVLAGLLEIGFATALKLEQTQPAFFYVFLVCAYFSFDFLSRALKTIPLGTAYAIWTGIGAVGAVFAGTVLFEESLSPARLVLIGLLITALIGLKLAGGNSKNAPEKERSA</sequence>
<evidence type="ECO:0000256" key="2">
    <source>
        <dbReference type="ARBA" id="ARBA00022448"/>
    </source>
</evidence>
<dbReference type="InterPro" id="IPR037185">
    <property type="entry name" value="EmrE-like"/>
</dbReference>
<keyword evidence="10" id="KW-1185">Reference proteome</keyword>
<dbReference type="Proteomes" id="UP001276150">
    <property type="component" value="Unassembled WGS sequence"/>
</dbReference>
<evidence type="ECO:0000313" key="10">
    <source>
        <dbReference type="Proteomes" id="UP001276150"/>
    </source>
</evidence>
<keyword evidence="6 8" id="KW-0472">Membrane</keyword>
<dbReference type="Gene3D" id="1.10.3730.20">
    <property type="match status" value="1"/>
</dbReference>
<evidence type="ECO:0000256" key="4">
    <source>
        <dbReference type="ARBA" id="ARBA00022692"/>
    </source>
</evidence>
<evidence type="ECO:0000256" key="8">
    <source>
        <dbReference type="SAM" id="Phobius"/>
    </source>
</evidence>
<keyword evidence="5 8" id="KW-1133">Transmembrane helix</keyword>
<evidence type="ECO:0000256" key="1">
    <source>
        <dbReference type="ARBA" id="ARBA00004651"/>
    </source>
</evidence>
<evidence type="ECO:0000313" key="9">
    <source>
        <dbReference type="EMBL" id="MDV6373736.1"/>
    </source>
</evidence>
<organism evidence="9 10">
    <name type="scientific">Deinococcus arenicola</name>
    <dbReference type="NCBI Taxonomy" id="2994950"/>
    <lineage>
        <taxon>Bacteria</taxon>
        <taxon>Thermotogati</taxon>
        <taxon>Deinococcota</taxon>
        <taxon>Deinococci</taxon>
        <taxon>Deinococcales</taxon>
        <taxon>Deinococcaceae</taxon>
        <taxon>Deinococcus</taxon>
    </lineage>
</organism>
<dbReference type="PANTHER" id="PTHR30561">
    <property type="entry name" value="SMR FAMILY PROTON-DEPENDENT DRUG EFFLUX TRANSPORTER SUGE"/>
    <property type="match status" value="1"/>
</dbReference>
<dbReference type="SUPFAM" id="SSF103481">
    <property type="entry name" value="Multidrug resistance efflux transporter EmrE"/>
    <property type="match status" value="1"/>
</dbReference>
<dbReference type="RefSeq" id="WP_317639053.1">
    <property type="nucleotide sequence ID" value="NZ_JAPMIV010000004.1"/>
</dbReference>
<dbReference type="EMBL" id="JAPMIV010000004">
    <property type="protein sequence ID" value="MDV6373736.1"/>
    <property type="molecule type" value="Genomic_DNA"/>
</dbReference>